<dbReference type="SUPFAM" id="SSF47413">
    <property type="entry name" value="lambda repressor-like DNA-binding domains"/>
    <property type="match status" value="1"/>
</dbReference>
<keyword evidence="7" id="KW-1185">Reference proteome</keyword>
<dbReference type="InterPro" id="IPR028082">
    <property type="entry name" value="Peripla_BP_I"/>
</dbReference>
<dbReference type="SUPFAM" id="SSF53822">
    <property type="entry name" value="Periplasmic binding protein-like I"/>
    <property type="match status" value="1"/>
</dbReference>
<evidence type="ECO:0000256" key="4">
    <source>
        <dbReference type="ARBA" id="ARBA00023163"/>
    </source>
</evidence>
<name>A0A8J3MZX1_9CHLR</name>
<dbReference type="SMART" id="SM00354">
    <property type="entry name" value="HTH_LACI"/>
    <property type="match status" value="1"/>
</dbReference>
<evidence type="ECO:0000256" key="1">
    <source>
        <dbReference type="ARBA" id="ARBA00022491"/>
    </source>
</evidence>
<sequence length="353" mass="38151">MRVKLRDVATRANVSVATVSRVLNNYPNVDNATRHQVLQVLNELGYPMMEARPQSAPADIRTIIVATDGLPDSKQTENEEVHTPANFIHVIINGIELVARRSGIRMSILRTHMADPSPEDLTHFTEGDGVIIIGGVISPALITALEEAHIPFVQAAAHAGKHEINCVLGDYLQGATEAITTLAGLGHHHIAMINGPSTTTTSIDKLSGYKLGLCEAGLAFDPNLVVPARYFDAQDGYQATQTLIQCTRNITAILYASDSLAIGGIRALSEAGLEVPANVSVVGFYNEPIAQFTIPSLSSIHVNWQRIGTIAAQRLLTLLEPEQSDEERLRIVLPMHVVLRDSIGPASHHENQA</sequence>
<dbReference type="PANTHER" id="PTHR30146:SF148">
    <property type="entry name" value="HTH-TYPE TRANSCRIPTIONAL REPRESSOR PURR-RELATED"/>
    <property type="match status" value="1"/>
</dbReference>
<evidence type="ECO:0000256" key="3">
    <source>
        <dbReference type="ARBA" id="ARBA00023125"/>
    </source>
</evidence>
<comment type="caution">
    <text evidence="6">The sequence shown here is derived from an EMBL/GenBank/DDBJ whole genome shotgun (WGS) entry which is preliminary data.</text>
</comment>
<dbReference type="Pfam" id="PF00356">
    <property type="entry name" value="LacI"/>
    <property type="match status" value="1"/>
</dbReference>
<dbReference type="EMBL" id="BNJK01000001">
    <property type="protein sequence ID" value="GHO90655.1"/>
    <property type="molecule type" value="Genomic_DNA"/>
</dbReference>
<evidence type="ECO:0000313" key="6">
    <source>
        <dbReference type="EMBL" id="GHO90655.1"/>
    </source>
</evidence>
<reference evidence="6" key="1">
    <citation type="submission" date="2020-10" db="EMBL/GenBank/DDBJ databases">
        <title>Taxonomic study of unclassified bacteria belonging to the class Ktedonobacteria.</title>
        <authorList>
            <person name="Yabe S."/>
            <person name="Wang C.M."/>
            <person name="Zheng Y."/>
            <person name="Sakai Y."/>
            <person name="Cavaletti L."/>
            <person name="Monciardini P."/>
            <person name="Donadio S."/>
        </authorList>
    </citation>
    <scope>NUCLEOTIDE SEQUENCE</scope>
    <source>
        <strain evidence="6">ID150040</strain>
    </source>
</reference>
<dbReference type="RefSeq" id="WP_220201604.1">
    <property type="nucleotide sequence ID" value="NZ_BNJK01000001.1"/>
</dbReference>
<dbReference type="PANTHER" id="PTHR30146">
    <property type="entry name" value="LACI-RELATED TRANSCRIPTIONAL REPRESSOR"/>
    <property type="match status" value="1"/>
</dbReference>
<dbReference type="Gene3D" id="3.40.50.2300">
    <property type="match status" value="2"/>
</dbReference>
<dbReference type="AlphaFoldDB" id="A0A8J3MZX1"/>
<dbReference type="CDD" id="cd06267">
    <property type="entry name" value="PBP1_LacI_sugar_binding-like"/>
    <property type="match status" value="1"/>
</dbReference>
<dbReference type="InterPro" id="IPR046335">
    <property type="entry name" value="LacI/GalR-like_sensor"/>
</dbReference>
<keyword evidence="4" id="KW-0804">Transcription</keyword>
<proteinExistence type="predicted"/>
<keyword evidence="1" id="KW-0678">Repressor</keyword>
<accession>A0A8J3MZX1</accession>
<evidence type="ECO:0000256" key="2">
    <source>
        <dbReference type="ARBA" id="ARBA00023015"/>
    </source>
</evidence>
<keyword evidence="3" id="KW-0238">DNA-binding</keyword>
<gene>
    <name evidence="6" type="ORF">KSF_007030</name>
</gene>
<dbReference type="Pfam" id="PF13377">
    <property type="entry name" value="Peripla_BP_3"/>
    <property type="match status" value="1"/>
</dbReference>
<dbReference type="InterPro" id="IPR000843">
    <property type="entry name" value="HTH_LacI"/>
</dbReference>
<dbReference type="CDD" id="cd01392">
    <property type="entry name" value="HTH_LacI"/>
    <property type="match status" value="1"/>
</dbReference>
<keyword evidence="2" id="KW-0805">Transcription regulation</keyword>
<evidence type="ECO:0000259" key="5">
    <source>
        <dbReference type="PROSITE" id="PS50932"/>
    </source>
</evidence>
<dbReference type="PROSITE" id="PS00356">
    <property type="entry name" value="HTH_LACI_1"/>
    <property type="match status" value="1"/>
</dbReference>
<evidence type="ECO:0000313" key="7">
    <source>
        <dbReference type="Proteomes" id="UP000597444"/>
    </source>
</evidence>
<dbReference type="InterPro" id="IPR010982">
    <property type="entry name" value="Lambda_DNA-bd_dom_sf"/>
</dbReference>
<dbReference type="PROSITE" id="PS50932">
    <property type="entry name" value="HTH_LACI_2"/>
    <property type="match status" value="1"/>
</dbReference>
<protein>
    <submittedName>
        <fullName evidence="6">Catabolite control protein A</fullName>
    </submittedName>
</protein>
<dbReference type="Gene3D" id="1.10.260.40">
    <property type="entry name" value="lambda repressor-like DNA-binding domains"/>
    <property type="match status" value="1"/>
</dbReference>
<organism evidence="6 7">
    <name type="scientific">Reticulibacter mediterranei</name>
    <dbReference type="NCBI Taxonomy" id="2778369"/>
    <lineage>
        <taxon>Bacteria</taxon>
        <taxon>Bacillati</taxon>
        <taxon>Chloroflexota</taxon>
        <taxon>Ktedonobacteria</taxon>
        <taxon>Ktedonobacterales</taxon>
        <taxon>Reticulibacteraceae</taxon>
        <taxon>Reticulibacter</taxon>
    </lineage>
</organism>
<feature type="domain" description="HTH lacI-type" evidence="5">
    <location>
        <begin position="3"/>
        <end position="62"/>
    </location>
</feature>
<dbReference type="GO" id="GO:0003700">
    <property type="term" value="F:DNA-binding transcription factor activity"/>
    <property type="evidence" value="ECO:0007669"/>
    <property type="project" value="TreeGrafter"/>
</dbReference>
<dbReference type="Proteomes" id="UP000597444">
    <property type="component" value="Unassembled WGS sequence"/>
</dbReference>
<dbReference type="GO" id="GO:0000976">
    <property type="term" value="F:transcription cis-regulatory region binding"/>
    <property type="evidence" value="ECO:0007669"/>
    <property type="project" value="TreeGrafter"/>
</dbReference>